<gene>
    <name evidence="2" type="ORF">GCM10011613_00370</name>
</gene>
<sequence length="207" mass="22255">MKLLRILVGTSALCCSLLLSSCGGGANVDDSGCGSTPNPPQRLITGYSASLARYDKPIDPLVLQAAKPLANNDSPVWNAFSIELTAAYQLYQSKAVPSISFSLFAQAFACSLVLGAKQHVTKISITSANNFSDKYPAGSELLGVFESINHTYIKLTDLLVNSRAPLQLSLKLLEAPQYARQNFEIKITLDDGNTYVVSTGDVYFNLP</sequence>
<evidence type="ECO:0000313" key="2">
    <source>
        <dbReference type="EMBL" id="GGY60975.1"/>
    </source>
</evidence>
<dbReference type="Pfam" id="PF16437">
    <property type="entry name" value="DUF5034"/>
    <property type="match status" value="1"/>
</dbReference>
<protein>
    <recommendedName>
        <fullName evidence="4">Lipoprotein</fullName>
    </recommendedName>
</protein>
<reference evidence="3" key="1">
    <citation type="journal article" date="2019" name="Int. J. Syst. Evol. Microbiol.">
        <title>The Global Catalogue of Microorganisms (GCM) 10K type strain sequencing project: providing services to taxonomists for standard genome sequencing and annotation.</title>
        <authorList>
            <consortium name="The Broad Institute Genomics Platform"/>
            <consortium name="The Broad Institute Genome Sequencing Center for Infectious Disease"/>
            <person name="Wu L."/>
            <person name="Ma J."/>
        </authorList>
    </citation>
    <scope>NUCLEOTIDE SEQUENCE [LARGE SCALE GENOMIC DNA]</scope>
    <source>
        <strain evidence="3">KCTC 32239</strain>
    </source>
</reference>
<proteinExistence type="predicted"/>
<dbReference type="Proteomes" id="UP000619761">
    <property type="component" value="Unassembled WGS sequence"/>
</dbReference>
<comment type="caution">
    <text evidence="2">The sequence shown here is derived from an EMBL/GenBank/DDBJ whole genome shotgun (WGS) entry which is preliminary data.</text>
</comment>
<accession>A0ABQ3AMG4</accession>
<keyword evidence="1" id="KW-0732">Signal</keyword>
<dbReference type="InterPro" id="IPR032215">
    <property type="entry name" value="DUF5034"/>
</dbReference>
<dbReference type="PROSITE" id="PS51257">
    <property type="entry name" value="PROKAR_LIPOPROTEIN"/>
    <property type="match status" value="1"/>
</dbReference>
<dbReference type="RefSeq" id="WP_189414919.1">
    <property type="nucleotide sequence ID" value="NZ_BMYZ01000001.1"/>
</dbReference>
<dbReference type="EMBL" id="BMYZ01000001">
    <property type="protein sequence ID" value="GGY60975.1"/>
    <property type="molecule type" value="Genomic_DNA"/>
</dbReference>
<evidence type="ECO:0000313" key="3">
    <source>
        <dbReference type="Proteomes" id="UP000619761"/>
    </source>
</evidence>
<feature type="chain" id="PRO_5046337924" description="Lipoprotein" evidence="1">
    <location>
        <begin position="26"/>
        <end position="207"/>
    </location>
</feature>
<name>A0ABQ3AMG4_9GAMM</name>
<feature type="signal peptide" evidence="1">
    <location>
        <begin position="1"/>
        <end position="25"/>
    </location>
</feature>
<evidence type="ECO:0008006" key="4">
    <source>
        <dbReference type="Google" id="ProtNLM"/>
    </source>
</evidence>
<evidence type="ECO:0000256" key="1">
    <source>
        <dbReference type="SAM" id="SignalP"/>
    </source>
</evidence>
<organism evidence="2 3">
    <name type="scientific">Cellvibrio zantedeschiae</name>
    <dbReference type="NCBI Taxonomy" id="1237077"/>
    <lineage>
        <taxon>Bacteria</taxon>
        <taxon>Pseudomonadati</taxon>
        <taxon>Pseudomonadota</taxon>
        <taxon>Gammaproteobacteria</taxon>
        <taxon>Cellvibrionales</taxon>
        <taxon>Cellvibrionaceae</taxon>
        <taxon>Cellvibrio</taxon>
    </lineage>
</organism>
<keyword evidence="3" id="KW-1185">Reference proteome</keyword>